<feature type="binding site" evidence="7 8">
    <location>
        <position position="95"/>
    </location>
    <ligand>
        <name>S-adenosyl-L-methionine</name>
        <dbReference type="ChEBI" id="CHEBI:59789"/>
    </ligand>
</feature>
<dbReference type="PANTHER" id="PTHR11727">
    <property type="entry name" value="DIMETHYLADENOSINE TRANSFERASE"/>
    <property type="match status" value="1"/>
</dbReference>
<dbReference type="InterPro" id="IPR023165">
    <property type="entry name" value="rRNA_Ade_diMease-like_C"/>
</dbReference>
<evidence type="ECO:0000259" key="9">
    <source>
        <dbReference type="SMART" id="SM00650"/>
    </source>
</evidence>
<evidence type="ECO:0000256" key="2">
    <source>
        <dbReference type="ARBA" id="ARBA00022552"/>
    </source>
</evidence>
<dbReference type="InterPro" id="IPR020596">
    <property type="entry name" value="rRNA_Ade_Mease_Trfase_CS"/>
</dbReference>
<dbReference type="AlphaFoldDB" id="A0A2N1UP46"/>
<dbReference type="HAMAP" id="MF_00607">
    <property type="entry name" value="16SrRNA_methyltr_A"/>
    <property type="match status" value="1"/>
</dbReference>
<evidence type="ECO:0000256" key="8">
    <source>
        <dbReference type="PROSITE-ProRule" id="PRU01026"/>
    </source>
</evidence>
<evidence type="ECO:0000313" key="10">
    <source>
        <dbReference type="EMBL" id="PKL72591.1"/>
    </source>
</evidence>
<dbReference type="InterPro" id="IPR001737">
    <property type="entry name" value="KsgA/Erm"/>
</dbReference>
<dbReference type="PROSITE" id="PS51689">
    <property type="entry name" value="SAM_RNA_A_N6_MT"/>
    <property type="match status" value="1"/>
</dbReference>
<dbReference type="Gene3D" id="1.10.8.100">
    <property type="entry name" value="Ribosomal RNA adenine dimethylase-like, domain 2"/>
    <property type="match status" value="1"/>
</dbReference>
<dbReference type="SUPFAM" id="SSF53335">
    <property type="entry name" value="S-adenosyl-L-methionine-dependent methyltransferases"/>
    <property type="match status" value="1"/>
</dbReference>
<evidence type="ECO:0000313" key="11">
    <source>
        <dbReference type="Proteomes" id="UP000233414"/>
    </source>
</evidence>
<feature type="binding site" evidence="7 8">
    <location>
        <position position="22"/>
    </location>
    <ligand>
        <name>S-adenosyl-L-methionine</name>
        <dbReference type="ChEBI" id="CHEBI:59789"/>
    </ligand>
</feature>
<dbReference type="FunFam" id="3.40.50.150:FF:000023">
    <property type="entry name" value="Ribosomal RNA small subunit methyltransferase A"/>
    <property type="match status" value="1"/>
</dbReference>
<keyword evidence="3 7" id="KW-0489">Methyltransferase</keyword>
<dbReference type="Pfam" id="PF00398">
    <property type="entry name" value="RrnaAD"/>
    <property type="match status" value="1"/>
</dbReference>
<name>A0A2N1UP46_9BACT</name>
<gene>
    <name evidence="7 10" type="primary">rsmA</name>
    <name evidence="7" type="synonym">ksgA</name>
    <name evidence="10" type="ORF">CVV26_01105</name>
</gene>
<comment type="subcellular location">
    <subcellularLocation>
        <location evidence="7">Cytoplasm</location>
    </subcellularLocation>
</comment>
<dbReference type="SMART" id="SM00650">
    <property type="entry name" value="rADc"/>
    <property type="match status" value="1"/>
</dbReference>
<protein>
    <recommendedName>
        <fullName evidence="7">Ribosomal RNA small subunit methyltransferase A</fullName>
        <ecNumber evidence="7">2.1.1.182</ecNumber>
    </recommendedName>
    <alternativeName>
        <fullName evidence="7">16S rRNA (adenine(1518)-N(6)/adenine(1519)-N(6))-dimethyltransferase</fullName>
    </alternativeName>
    <alternativeName>
        <fullName evidence="7">16S rRNA dimethyladenosine transferase</fullName>
    </alternativeName>
    <alternativeName>
        <fullName evidence="7">16S rRNA dimethylase</fullName>
    </alternativeName>
    <alternativeName>
        <fullName evidence="7">S-adenosylmethionine-6-N', N'-adenosyl(rRNA) dimethyltransferase</fullName>
    </alternativeName>
</protein>
<evidence type="ECO:0000256" key="1">
    <source>
        <dbReference type="ARBA" id="ARBA00022490"/>
    </source>
</evidence>
<evidence type="ECO:0000256" key="7">
    <source>
        <dbReference type="HAMAP-Rule" id="MF_00607"/>
    </source>
</evidence>
<keyword evidence="5 7" id="KW-0949">S-adenosyl-L-methionine</keyword>
<keyword evidence="6 7" id="KW-0694">RNA-binding</keyword>
<dbReference type="EMBL" id="PGYQ01000002">
    <property type="protein sequence ID" value="PKL72591.1"/>
    <property type="molecule type" value="Genomic_DNA"/>
</dbReference>
<proteinExistence type="inferred from homology"/>
<organism evidence="10 11">
    <name type="scientific">Candidatus Kuenenbacteria bacterium HGW-Kuenenbacteria-1</name>
    <dbReference type="NCBI Taxonomy" id="2013812"/>
    <lineage>
        <taxon>Bacteria</taxon>
        <taxon>Candidatus Kueneniibacteriota</taxon>
    </lineage>
</organism>
<evidence type="ECO:0000256" key="3">
    <source>
        <dbReference type="ARBA" id="ARBA00022603"/>
    </source>
</evidence>
<feature type="binding site" evidence="7 8">
    <location>
        <position position="116"/>
    </location>
    <ligand>
        <name>S-adenosyl-L-methionine</name>
        <dbReference type="ChEBI" id="CHEBI:59789"/>
    </ligand>
</feature>
<dbReference type="GO" id="GO:0003723">
    <property type="term" value="F:RNA binding"/>
    <property type="evidence" value="ECO:0007669"/>
    <property type="project" value="UniProtKB-UniRule"/>
</dbReference>
<reference evidence="10 11" key="1">
    <citation type="journal article" date="2017" name="ISME J.">
        <title>Potential for microbial H2 and metal transformations associated with novel bacteria and archaea in deep terrestrial subsurface sediments.</title>
        <authorList>
            <person name="Hernsdorf A.W."/>
            <person name="Amano Y."/>
            <person name="Miyakawa K."/>
            <person name="Ise K."/>
            <person name="Suzuki Y."/>
            <person name="Anantharaman K."/>
            <person name="Probst A."/>
            <person name="Burstein D."/>
            <person name="Thomas B.C."/>
            <person name="Banfield J.F."/>
        </authorList>
    </citation>
    <scope>NUCLEOTIDE SEQUENCE [LARGE SCALE GENOMIC DNA]</scope>
    <source>
        <strain evidence="10">HGW-Kuenenbacteria-1</strain>
    </source>
</reference>
<evidence type="ECO:0000256" key="5">
    <source>
        <dbReference type="ARBA" id="ARBA00022691"/>
    </source>
</evidence>
<dbReference type="GO" id="GO:0005829">
    <property type="term" value="C:cytosol"/>
    <property type="evidence" value="ECO:0007669"/>
    <property type="project" value="TreeGrafter"/>
</dbReference>
<dbReference type="NCBIfam" id="TIGR00755">
    <property type="entry name" value="ksgA"/>
    <property type="match status" value="1"/>
</dbReference>
<dbReference type="Proteomes" id="UP000233414">
    <property type="component" value="Unassembled WGS sequence"/>
</dbReference>
<dbReference type="InterPro" id="IPR020598">
    <property type="entry name" value="rRNA_Ade_methylase_Trfase_N"/>
</dbReference>
<dbReference type="PROSITE" id="PS01131">
    <property type="entry name" value="RRNA_A_DIMETH"/>
    <property type="match status" value="1"/>
</dbReference>
<evidence type="ECO:0000256" key="4">
    <source>
        <dbReference type="ARBA" id="ARBA00022679"/>
    </source>
</evidence>
<feature type="binding site" evidence="7 8">
    <location>
        <position position="49"/>
    </location>
    <ligand>
        <name>S-adenosyl-L-methionine</name>
        <dbReference type="ChEBI" id="CHEBI:59789"/>
    </ligand>
</feature>
<comment type="caution">
    <text evidence="10">The sequence shown here is derived from an EMBL/GenBank/DDBJ whole genome shotgun (WGS) entry which is preliminary data.</text>
</comment>
<feature type="binding site" evidence="7 8">
    <location>
        <position position="24"/>
    </location>
    <ligand>
        <name>S-adenosyl-L-methionine</name>
        <dbReference type="ChEBI" id="CHEBI:59789"/>
    </ligand>
</feature>
<comment type="similarity">
    <text evidence="7">Belongs to the class I-like SAM-binding methyltransferase superfamily. rRNA adenine N(6)-methyltransferase family. RsmA subfamily.</text>
</comment>
<keyword evidence="2 7" id="KW-0698">rRNA processing</keyword>
<comment type="function">
    <text evidence="7">Specifically dimethylates two adjacent adenosines (A1518 and A1519) in the loop of a conserved hairpin near the 3'-end of 16S rRNA in the 30S particle. May play a critical role in biogenesis of 30S subunits.</text>
</comment>
<dbReference type="Gene3D" id="3.40.50.150">
    <property type="entry name" value="Vaccinia Virus protein VP39"/>
    <property type="match status" value="1"/>
</dbReference>
<evidence type="ECO:0000256" key="6">
    <source>
        <dbReference type="ARBA" id="ARBA00022884"/>
    </source>
</evidence>
<accession>A0A2N1UP46</accession>
<sequence>MENVKLLCEKYGLHPQRQAGQNFLIDKNILNKIIQVAELKKDDVILEIGAGFGVLTRELAGRVKKVIAVELDKRLVVALKEELKNFKNIVLINKDILKIQNLELKIINNKYKIVANVPYNITSAILRKFLSEELIRPSEMILLIQKEVAERIIAKPGQMSLLSISVQFYSQPKIISVVSKNSFWPAPKVNSAIIKLNLNKQFNIEIEKDFFDLVRAGFSSRRKQLKNNLKKIKIRSKKTMEKIFEELNFNPMIRAQELSVKDWVELYKKIHYTLKAKS</sequence>
<feature type="binding site" evidence="7 8">
    <location>
        <position position="70"/>
    </location>
    <ligand>
        <name>S-adenosyl-L-methionine</name>
        <dbReference type="ChEBI" id="CHEBI:59789"/>
    </ligand>
</feature>
<dbReference type="PANTHER" id="PTHR11727:SF7">
    <property type="entry name" value="DIMETHYLADENOSINE TRANSFERASE-RELATED"/>
    <property type="match status" value="1"/>
</dbReference>
<dbReference type="InterPro" id="IPR029063">
    <property type="entry name" value="SAM-dependent_MTases_sf"/>
</dbReference>
<feature type="domain" description="Ribosomal RNA adenine methylase transferase N-terminal" evidence="9">
    <location>
        <begin position="29"/>
        <end position="200"/>
    </location>
</feature>
<keyword evidence="4 7" id="KW-0808">Transferase</keyword>
<dbReference type="InterPro" id="IPR011530">
    <property type="entry name" value="rRNA_adenine_dimethylase"/>
</dbReference>
<comment type="catalytic activity">
    <reaction evidence="7">
        <text>adenosine(1518)/adenosine(1519) in 16S rRNA + 4 S-adenosyl-L-methionine = N(6)-dimethyladenosine(1518)/N(6)-dimethyladenosine(1519) in 16S rRNA + 4 S-adenosyl-L-homocysteine + 4 H(+)</text>
        <dbReference type="Rhea" id="RHEA:19609"/>
        <dbReference type="Rhea" id="RHEA-COMP:10232"/>
        <dbReference type="Rhea" id="RHEA-COMP:10233"/>
        <dbReference type="ChEBI" id="CHEBI:15378"/>
        <dbReference type="ChEBI" id="CHEBI:57856"/>
        <dbReference type="ChEBI" id="CHEBI:59789"/>
        <dbReference type="ChEBI" id="CHEBI:74411"/>
        <dbReference type="ChEBI" id="CHEBI:74493"/>
        <dbReference type="EC" id="2.1.1.182"/>
    </reaction>
</comment>
<dbReference type="GO" id="GO:0052908">
    <property type="term" value="F:16S rRNA (adenine(1518)-N(6)/adenine(1519)-N(6))-dimethyltransferase activity"/>
    <property type="evidence" value="ECO:0007669"/>
    <property type="project" value="UniProtKB-EC"/>
</dbReference>
<keyword evidence="1 7" id="KW-0963">Cytoplasm</keyword>
<dbReference type="CDD" id="cd02440">
    <property type="entry name" value="AdoMet_MTases"/>
    <property type="match status" value="1"/>
</dbReference>
<dbReference type="EC" id="2.1.1.182" evidence="7"/>